<comment type="caution">
    <text evidence="2">The sequence shown here is derived from an EMBL/GenBank/DDBJ whole genome shotgun (WGS) entry which is preliminary data.</text>
</comment>
<keyword evidence="1" id="KW-1133">Transmembrane helix</keyword>
<dbReference type="EMBL" id="LNYU01000091">
    <property type="protein sequence ID" value="KTD53254.1"/>
    <property type="molecule type" value="Genomic_DNA"/>
</dbReference>
<proteinExistence type="predicted"/>
<dbReference type="AlphaFoldDB" id="A0A0W0Y9G2"/>
<keyword evidence="1" id="KW-0472">Membrane</keyword>
<feature type="transmembrane region" description="Helical" evidence="1">
    <location>
        <begin position="24"/>
        <end position="43"/>
    </location>
</feature>
<gene>
    <name evidence="2" type="ORF">Lsan_3664</name>
</gene>
<evidence type="ECO:0000256" key="1">
    <source>
        <dbReference type="SAM" id="Phobius"/>
    </source>
</evidence>
<sequence>MIRLYLAYHSETYAMTQISKSNEILIPILLAIPLFWTLLNKAAPPRQNSRLN</sequence>
<evidence type="ECO:0000313" key="3">
    <source>
        <dbReference type="Proteomes" id="UP000054703"/>
    </source>
</evidence>
<accession>A0A0W0Y9G2</accession>
<dbReference type="Proteomes" id="UP000054703">
    <property type="component" value="Unassembled WGS sequence"/>
</dbReference>
<evidence type="ECO:0000313" key="2">
    <source>
        <dbReference type="EMBL" id="KTD53254.1"/>
    </source>
</evidence>
<name>A0A0W0Y9G2_9GAMM</name>
<keyword evidence="1" id="KW-0812">Transmembrane</keyword>
<organism evidence="2 3">
    <name type="scientific">Legionella santicrucis</name>
    <dbReference type="NCBI Taxonomy" id="45074"/>
    <lineage>
        <taxon>Bacteria</taxon>
        <taxon>Pseudomonadati</taxon>
        <taxon>Pseudomonadota</taxon>
        <taxon>Gammaproteobacteria</taxon>
        <taxon>Legionellales</taxon>
        <taxon>Legionellaceae</taxon>
        <taxon>Legionella</taxon>
    </lineage>
</organism>
<reference evidence="2 3" key="1">
    <citation type="submission" date="2015-11" db="EMBL/GenBank/DDBJ databases">
        <title>Genomic analysis of 38 Legionella species identifies large and diverse effector repertoires.</title>
        <authorList>
            <person name="Burstein D."/>
            <person name="Amaro F."/>
            <person name="Zusman T."/>
            <person name="Lifshitz Z."/>
            <person name="Cohen O."/>
            <person name="Gilbert J.A."/>
            <person name="Pupko T."/>
            <person name="Shuman H.A."/>
            <person name="Segal G."/>
        </authorList>
    </citation>
    <scope>NUCLEOTIDE SEQUENCE [LARGE SCALE GENOMIC DNA]</scope>
    <source>
        <strain evidence="2 3">SC-63-C7</strain>
    </source>
</reference>
<dbReference type="PATRIC" id="fig|45074.5.peg.3938"/>
<protein>
    <submittedName>
        <fullName evidence="2">Uncharacterized protein</fullName>
    </submittedName>
</protein>
<keyword evidence="3" id="KW-1185">Reference proteome</keyword>